<dbReference type="EMBL" id="LT550334">
    <property type="protein sequence ID" value="SAL95523.1"/>
    <property type="molecule type" value="Genomic_DNA"/>
</dbReference>
<dbReference type="Proteomes" id="UP000078561">
    <property type="component" value="Unassembled WGS sequence"/>
</dbReference>
<proteinExistence type="predicted"/>
<sequence length="124" mass="13827">MTFSNTIGAFTSFIMKAPFFYLLVTAMALMETVSSKDPPKPHLIIGNDKLGYRIVEDFACVKVEKGESIIYNTGDMQCDFHSDAACEDPVTPPFHSGDLNPIFLKTSQGYLSCGEYEYEFDRTG</sequence>
<accession>A0A168KUZ0</accession>
<evidence type="ECO:0000313" key="2">
    <source>
        <dbReference type="Proteomes" id="UP000078561"/>
    </source>
</evidence>
<name>A0A168KUZ0_ABSGL</name>
<protein>
    <submittedName>
        <fullName evidence="1">Uncharacterized protein</fullName>
    </submittedName>
</protein>
<gene>
    <name evidence="1" type="primary">ABSGL_00852.1 scaffold 958</name>
</gene>
<organism evidence="1">
    <name type="scientific">Absidia glauca</name>
    <name type="common">Pin mould</name>
    <dbReference type="NCBI Taxonomy" id="4829"/>
    <lineage>
        <taxon>Eukaryota</taxon>
        <taxon>Fungi</taxon>
        <taxon>Fungi incertae sedis</taxon>
        <taxon>Mucoromycota</taxon>
        <taxon>Mucoromycotina</taxon>
        <taxon>Mucoromycetes</taxon>
        <taxon>Mucorales</taxon>
        <taxon>Cunninghamellaceae</taxon>
        <taxon>Absidia</taxon>
    </lineage>
</organism>
<dbReference type="AlphaFoldDB" id="A0A168KUZ0"/>
<keyword evidence="2" id="KW-1185">Reference proteome</keyword>
<reference evidence="1" key="1">
    <citation type="submission" date="2016-04" db="EMBL/GenBank/DDBJ databases">
        <authorList>
            <person name="Evans L.H."/>
            <person name="Alamgir A."/>
            <person name="Owens N."/>
            <person name="Weber N.D."/>
            <person name="Virtaneva K."/>
            <person name="Barbian K."/>
            <person name="Babar A."/>
            <person name="Rosenke K."/>
        </authorList>
    </citation>
    <scope>NUCLEOTIDE SEQUENCE [LARGE SCALE GENOMIC DNA]</scope>
    <source>
        <strain evidence="1">CBS 101.48</strain>
    </source>
</reference>
<evidence type="ECO:0000313" key="1">
    <source>
        <dbReference type="EMBL" id="SAL95523.1"/>
    </source>
</evidence>
<dbReference type="InParanoid" id="A0A168KUZ0"/>